<evidence type="ECO:0000313" key="2">
    <source>
        <dbReference type="EMBL" id="KAJ7210109.1"/>
    </source>
</evidence>
<dbReference type="InterPro" id="IPR027417">
    <property type="entry name" value="P-loop_NTPase"/>
</dbReference>
<dbReference type="EMBL" id="JARJCW010000029">
    <property type="protein sequence ID" value="KAJ7210109.1"/>
    <property type="molecule type" value="Genomic_DNA"/>
</dbReference>
<feature type="non-terminal residue" evidence="2">
    <location>
        <position position="1"/>
    </location>
</feature>
<dbReference type="SUPFAM" id="SSF52540">
    <property type="entry name" value="P-loop containing nucleoside triphosphate hydrolases"/>
    <property type="match status" value="1"/>
</dbReference>
<protein>
    <submittedName>
        <fullName evidence="2">Uncharacterized protein</fullName>
    </submittedName>
</protein>
<keyword evidence="3" id="KW-1185">Reference proteome</keyword>
<dbReference type="AlphaFoldDB" id="A0AAD6YAF5"/>
<proteinExistence type="predicted"/>
<dbReference type="Gene3D" id="3.40.50.300">
    <property type="entry name" value="P-loop containing nucleotide triphosphate hydrolases"/>
    <property type="match status" value="1"/>
</dbReference>
<sequence length="88" mass="9415">GKPPYGWQIDVSEATILGLDAVVVAGTGTAGAIPFMMPLLLHREKFVLIISPLKVLQEDQAARFEAVGLAAAAVNGDMYTRQMKDVCQ</sequence>
<evidence type="ECO:0000256" key="1">
    <source>
        <dbReference type="SAM" id="Phobius"/>
    </source>
</evidence>
<dbReference type="Proteomes" id="UP001219525">
    <property type="component" value="Unassembled WGS sequence"/>
</dbReference>
<comment type="caution">
    <text evidence="2">The sequence shown here is derived from an EMBL/GenBank/DDBJ whole genome shotgun (WGS) entry which is preliminary data.</text>
</comment>
<gene>
    <name evidence="2" type="ORF">GGX14DRAFT_363735</name>
</gene>
<organism evidence="2 3">
    <name type="scientific">Mycena pura</name>
    <dbReference type="NCBI Taxonomy" id="153505"/>
    <lineage>
        <taxon>Eukaryota</taxon>
        <taxon>Fungi</taxon>
        <taxon>Dikarya</taxon>
        <taxon>Basidiomycota</taxon>
        <taxon>Agaricomycotina</taxon>
        <taxon>Agaricomycetes</taxon>
        <taxon>Agaricomycetidae</taxon>
        <taxon>Agaricales</taxon>
        <taxon>Marasmiineae</taxon>
        <taxon>Mycenaceae</taxon>
        <taxon>Mycena</taxon>
    </lineage>
</organism>
<feature type="transmembrane region" description="Helical" evidence="1">
    <location>
        <begin position="16"/>
        <end position="41"/>
    </location>
</feature>
<evidence type="ECO:0000313" key="3">
    <source>
        <dbReference type="Proteomes" id="UP001219525"/>
    </source>
</evidence>
<keyword evidence="1" id="KW-1133">Transmembrane helix</keyword>
<name>A0AAD6YAF5_9AGAR</name>
<accession>A0AAD6YAF5</accession>
<reference evidence="2" key="1">
    <citation type="submission" date="2023-03" db="EMBL/GenBank/DDBJ databases">
        <title>Massive genome expansion in bonnet fungi (Mycena s.s.) driven by repeated elements and novel gene families across ecological guilds.</title>
        <authorList>
            <consortium name="Lawrence Berkeley National Laboratory"/>
            <person name="Harder C.B."/>
            <person name="Miyauchi S."/>
            <person name="Viragh M."/>
            <person name="Kuo A."/>
            <person name="Thoen E."/>
            <person name="Andreopoulos B."/>
            <person name="Lu D."/>
            <person name="Skrede I."/>
            <person name="Drula E."/>
            <person name="Henrissat B."/>
            <person name="Morin E."/>
            <person name="Kohler A."/>
            <person name="Barry K."/>
            <person name="LaButti K."/>
            <person name="Morin E."/>
            <person name="Salamov A."/>
            <person name="Lipzen A."/>
            <person name="Mereny Z."/>
            <person name="Hegedus B."/>
            <person name="Baldrian P."/>
            <person name="Stursova M."/>
            <person name="Weitz H."/>
            <person name="Taylor A."/>
            <person name="Grigoriev I.V."/>
            <person name="Nagy L.G."/>
            <person name="Martin F."/>
            <person name="Kauserud H."/>
        </authorList>
    </citation>
    <scope>NUCLEOTIDE SEQUENCE</scope>
    <source>
        <strain evidence="2">9144</strain>
    </source>
</reference>
<keyword evidence="1" id="KW-0472">Membrane</keyword>
<keyword evidence="1" id="KW-0812">Transmembrane</keyword>